<accession>A0ABV6XUL9</accession>
<feature type="region of interest" description="Disordered" evidence="1">
    <location>
        <begin position="101"/>
        <end position="125"/>
    </location>
</feature>
<protein>
    <submittedName>
        <fullName evidence="3">DUF2516 family protein</fullName>
    </submittedName>
</protein>
<organism evidence="3 4">
    <name type="scientific">Streptacidiphilus jeojiensis</name>
    <dbReference type="NCBI Taxonomy" id="3229225"/>
    <lineage>
        <taxon>Bacteria</taxon>
        <taxon>Bacillati</taxon>
        <taxon>Actinomycetota</taxon>
        <taxon>Actinomycetes</taxon>
        <taxon>Kitasatosporales</taxon>
        <taxon>Streptomycetaceae</taxon>
        <taxon>Streptacidiphilus</taxon>
    </lineage>
</organism>
<feature type="transmembrane region" description="Helical" evidence="2">
    <location>
        <begin position="76"/>
        <end position="94"/>
    </location>
</feature>
<dbReference type="InterPro" id="IPR019662">
    <property type="entry name" value="DUF2516"/>
</dbReference>
<sequence>MVEQLAGGILVDWFSNVLGWLMLALLAFKVFVFIDAAFRREDAYRAVDKQTKPFWLIVLGLAVAVSIFSVPGLGQMLSLIGLVAAIVYMVDVRPRIRAISPQRRGKGRLGGKKDDRSNMGPYGPW</sequence>
<evidence type="ECO:0000313" key="4">
    <source>
        <dbReference type="Proteomes" id="UP001592581"/>
    </source>
</evidence>
<keyword evidence="2" id="KW-1133">Transmembrane helix</keyword>
<proteinExistence type="predicted"/>
<dbReference type="EMBL" id="JBEUKS010000010">
    <property type="protein sequence ID" value="MFC1441965.1"/>
    <property type="molecule type" value="Genomic_DNA"/>
</dbReference>
<evidence type="ECO:0000313" key="3">
    <source>
        <dbReference type="EMBL" id="MFC1441965.1"/>
    </source>
</evidence>
<name>A0ABV6XUL9_9ACTN</name>
<comment type="caution">
    <text evidence="3">The sequence shown here is derived from an EMBL/GenBank/DDBJ whole genome shotgun (WGS) entry which is preliminary data.</text>
</comment>
<keyword evidence="4" id="KW-1185">Reference proteome</keyword>
<feature type="transmembrane region" description="Helical" evidence="2">
    <location>
        <begin position="13"/>
        <end position="34"/>
    </location>
</feature>
<evidence type="ECO:0000256" key="2">
    <source>
        <dbReference type="SAM" id="Phobius"/>
    </source>
</evidence>
<feature type="transmembrane region" description="Helical" evidence="2">
    <location>
        <begin position="54"/>
        <end position="70"/>
    </location>
</feature>
<dbReference type="Proteomes" id="UP001592581">
    <property type="component" value="Unassembled WGS sequence"/>
</dbReference>
<keyword evidence="2" id="KW-0472">Membrane</keyword>
<evidence type="ECO:0000256" key="1">
    <source>
        <dbReference type="SAM" id="MobiDB-lite"/>
    </source>
</evidence>
<dbReference type="Pfam" id="PF10724">
    <property type="entry name" value="DUF2516"/>
    <property type="match status" value="1"/>
</dbReference>
<reference evidence="3 4" key="1">
    <citation type="submission" date="2024-06" db="EMBL/GenBank/DDBJ databases">
        <authorList>
            <person name="Lee S.D."/>
        </authorList>
    </citation>
    <scope>NUCLEOTIDE SEQUENCE [LARGE SCALE GENOMIC DNA]</scope>
    <source>
        <strain evidence="3 4">N1-10</strain>
    </source>
</reference>
<gene>
    <name evidence="3" type="ORF">ABUW04_27295</name>
</gene>
<keyword evidence="2" id="KW-0812">Transmembrane</keyword>